<feature type="repeat" description="WD" evidence="12">
    <location>
        <begin position="269"/>
        <end position="300"/>
    </location>
</feature>
<dbReference type="FunFam" id="1.10.10.10:FF:000182">
    <property type="entry name" value="DEP domain-containing protein 1B isoform 1"/>
    <property type="match status" value="1"/>
</dbReference>
<dbReference type="GO" id="GO:0005096">
    <property type="term" value="F:GTPase activator activity"/>
    <property type="evidence" value="ECO:0007669"/>
    <property type="project" value="UniProtKB-KW"/>
</dbReference>
<dbReference type="PROSITE" id="PS50238">
    <property type="entry name" value="RHOGAP"/>
    <property type="match status" value="1"/>
</dbReference>
<dbReference type="SUPFAM" id="SSF48350">
    <property type="entry name" value="GTPase activation domain, GAP"/>
    <property type="match status" value="1"/>
</dbReference>
<dbReference type="GO" id="GO:0035556">
    <property type="term" value="P:intracellular signal transduction"/>
    <property type="evidence" value="ECO:0007669"/>
    <property type="project" value="InterPro"/>
</dbReference>
<keyword evidence="9" id="KW-0443">Lipid metabolism</keyword>
<dbReference type="SMART" id="SM00049">
    <property type="entry name" value="DEP"/>
    <property type="match status" value="1"/>
</dbReference>
<evidence type="ECO:0000256" key="1">
    <source>
        <dbReference type="ARBA" id="ARBA00004141"/>
    </source>
</evidence>
<keyword evidence="12" id="KW-0853">WD repeat</keyword>
<dbReference type="Pfam" id="PF01151">
    <property type="entry name" value="ELO"/>
    <property type="match status" value="1"/>
</dbReference>
<organism evidence="16 17">
    <name type="scientific">Polypterus senegalus</name>
    <name type="common">Senegal bichir</name>
    <dbReference type="NCBI Taxonomy" id="55291"/>
    <lineage>
        <taxon>Eukaryota</taxon>
        <taxon>Metazoa</taxon>
        <taxon>Chordata</taxon>
        <taxon>Craniata</taxon>
        <taxon>Vertebrata</taxon>
        <taxon>Euteleostomi</taxon>
        <taxon>Actinopterygii</taxon>
        <taxon>Polypteriformes</taxon>
        <taxon>Polypteridae</taxon>
        <taxon>Polypterus</taxon>
    </lineage>
</organism>
<reference evidence="16 17" key="1">
    <citation type="journal article" date="2021" name="Cell">
        <title>Tracing the genetic footprints of vertebrate landing in non-teleost ray-finned fishes.</title>
        <authorList>
            <person name="Bi X."/>
            <person name="Wang K."/>
            <person name="Yang L."/>
            <person name="Pan H."/>
            <person name="Jiang H."/>
            <person name="Wei Q."/>
            <person name="Fang M."/>
            <person name="Yu H."/>
            <person name="Zhu C."/>
            <person name="Cai Y."/>
            <person name="He Y."/>
            <person name="Gan X."/>
            <person name="Zeng H."/>
            <person name="Yu D."/>
            <person name="Zhu Y."/>
            <person name="Jiang H."/>
            <person name="Qiu Q."/>
            <person name="Yang H."/>
            <person name="Zhang Y.E."/>
            <person name="Wang W."/>
            <person name="Zhu M."/>
            <person name="He S."/>
            <person name="Zhang G."/>
        </authorList>
    </citation>
    <scope>NUCLEOTIDE SEQUENCE [LARGE SCALE GENOMIC DNA]</scope>
    <source>
        <strain evidence="16">Bchr_013</strain>
    </source>
</reference>
<evidence type="ECO:0000256" key="8">
    <source>
        <dbReference type="ARBA" id="ARBA00022989"/>
    </source>
</evidence>
<evidence type="ECO:0000256" key="6">
    <source>
        <dbReference type="ARBA" id="ARBA00022692"/>
    </source>
</evidence>
<dbReference type="InterPro" id="IPR001680">
    <property type="entry name" value="WD40_rpt"/>
</dbReference>
<sequence>MLGFLFARQTGLEDPLHLKRAESTRRVLTLELNKDRIVDRIHGNGVNTLDIEAVEGKYMLSGGADGVIVIYDLENSSQKPQYTCKSICTVGRSHRDVHKFSVETVQWYPHDTGMFTSSSFDKTLKIWDTETLIHADSEKNLKAVTDSKVRLWDVRRATGSLFTLDQHNGVKSKAASEAADSAHNGRVNGLCFTGDGLHLLTIGTDNRMRLWNSANGENTLVNYGKVYNESRKGLKFTVSKGCSPEFVFVPSGSEIAVYALFTGKLITMLRGHYSYVDCCEFHPDYQDLYSGGKDCNILAWIPAPRSPALDDADDQTKSANPAVIVTNSPCKTRNAQSAIDTSVIQDPRTENWLLMSSPLPQTLIIGTYIYFVTSLGPKLMENRKPFDLRRVMIFYNFSIVIFSVYMSYEWNETITLFRNGMPLRRHRIHFRSYDGCFTASEAVDWLHELLRRNQNFGPEVTKAQTLQLLKKFLKNHVIEDIKGRWGNEDFQDNSHLYRFPPSSPLKPYPKKSYCKENAFTLKFPKLDDYEPVMLQDNAVRPLVLNSEAWNKRHSIAIGEVPECRLVHRKEISSRNVEQIWKTMTLTHLQKILGLDSLDGQLDSHSLNSKNILHNVYKVNKQGVVILEDKSGPNGGELKQPMYPGFERDVLKTVADYFQKQKEPLLTFKLYDTFVSILGLLQKQQVATEALQVCCLLLPRDNRRKLQLLMRMMTKICRNTEIPPLNNAIGNRTLMVQTFSRCILRSEDEVDLDELLATKLVTFMMDNSDEILKVPVKLQTMVEEHLSHLRRVQIKYAGADADASFVSHSYCKRISKEEFEEQRTSSAQMPMAELLEEIIKDTELSVKEKKKKLKQFQQSYPEVYRKRFPTTGSEKSLFPEKPKIKPQLMFFTLKKPFQPFQRTRSFRT</sequence>
<dbReference type="InterPro" id="IPR000198">
    <property type="entry name" value="RhoGAP_dom"/>
</dbReference>
<dbReference type="PROSITE" id="PS50186">
    <property type="entry name" value="DEP"/>
    <property type="match status" value="1"/>
</dbReference>
<dbReference type="InterPro" id="IPR002076">
    <property type="entry name" value="ELO_fam"/>
</dbReference>
<dbReference type="InterPro" id="IPR000591">
    <property type="entry name" value="DEP_dom"/>
</dbReference>
<dbReference type="Proteomes" id="UP000886611">
    <property type="component" value="Unassembled WGS sequence"/>
</dbReference>
<dbReference type="Pfam" id="PF00610">
    <property type="entry name" value="DEP"/>
    <property type="match status" value="1"/>
</dbReference>
<dbReference type="Gene3D" id="2.130.10.10">
    <property type="entry name" value="YVTN repeat-like/Quinoprotein amine dehydrogenase"/>
    <property type="match status" value="2"/>
</dbReference>
<keyword evidence="17" id="KW-1185">Reference proteome</keyword>
<proteinExistence type="predicted"/>
<name>A0A8X7XEH7_POLSE</name>
<keyword evidence="7" id="KW-0276">Fatty acid metabolism</keyword>
<dbReference type="SUPFAM" id="SSF46785">
    <property type="entry name" value="Winged helix' DNA-binding domain"/>
    <property type="match status" value="1"/>
</dbReference>
<dbReference type="EMBL" id="JAATIS010001241">
    <property type="protein sequence ID" value="KAG2466597.1"/>
    <property type="molecule type" value="Genomic_DNA"/>
</dbReference>
<dbReference type="GO" id="GO:0016020">
    <property type="term" value="C:membrane"/>
    <property type="evidence" value="ECO:0007669"/>
    <property type="project" value="UniProtKB-SubCell"/>
</dbReference>
<dbReference type="GO" id="GO:0006633">
    <property type="term" value="P:fatty acid biosynthetic process"/>
    <property type="evidence" value="ECO:0007669"/>
    <property type="project" value="UniProtKB-KW"/>
</dbReference>
<dbReference type="SMART" id="SM00320">
    <property type="entry name" value="WD40"/>
    <property type="match status" value="4"/>
</dbReference>
<evidence type="ECO:0000256" key="10">
    <source>
        <dbReference type="ARBA" id="ARBA00023136"/>
    </source>
</evidence>
<feature type="coiled-coil region" evidence="13">
    <location>
        <begin position="831"/>
        <end position="858"/>
    </location>
</feature>
<feature type="non-terminal residue" evidence="16">
    <location>
        <position position="907"/>
    </location>
</feature>
<feature type="repeat" description="WD" evidence="12">
    <location>
        <begin position="95"/>
        <end position="131"/>
    </location>
</feature>
<evidence type="ECO:0000256" key="11">
    <source>
        <dbReference type="ARBA" id="ARBA00023160"/>
    </source>
</evidence>
<keyword evidence="6" id="KW-0812">Transmembrane</keyword>
<evidence type="ECO:0000256" key="13">
    <source>
        <dbReference type="SAM" id="Coils"/>
    </source>
</evidence>
<dbReference type="PROSITE" id="PS50294">
    <property type="entry name" value="WD_REPEATS_REGION"/>
    <property type="match status" value="2"/>
</dbReference>
<keyword evidence="11" id="KW-0275">Fatty acid biosynthesis</keyword>
<evidence type="ECO:0000256" key="5">
    <source>
        <dbReference type="ARBA" id="ARBA00022679"/>
    </source>
</evidence>
<keyword evidence="5" id="KW-0808">Transferase</keyword>
<gene>
    <name evidence="16" type="primary">Depdc1b</name>
    <name evidence="16" type="ORF">GTO96_0020519</name>
</gene>
<evidence type="ECO:0000313" key="16">
    <source>
        <dbReference type="EMBL" id="KAG2466597.1"/>
    </source>
</evidence>
<comment type="caution">
    <text evidence="16">The sequence shown here is derived from an EMBL/GenBank/DDBJ whole genome shotgun (WGS) entry which is preliminary data.</text>
</comment>
<dbReference type="PANTHER" id="PTHR16206">
    <property type="entry name" value="DEP DOMAIN-CONTAINING"/>
    <property type="match status" value="1"/>
</dbReference>
<feature type="repeat" description="WD" evidence="12">
    <location>
        <begin position="180"/>
        <end position="221"/>
    </location>
</feature>
<dbReference type="PROSITE" id="PS50082">
    <property type="entry name" value="WD_REPEATS_2"/>
    <property type="match status" value="3"/>
</dbReference>
<protein>
    <recommendedName>
        <fullName evidence="2">very-long-chain 3-oxoacyl-CoA synthase</fullName>
        <ecNumber evidence="2">2.3.1.199</ecNumber>
    </recommendedName>
</protein>
<evidence type="ECO:0000256" key="7">
    <source>
        <dbReference type="ARBA" id="ARBA00022832"/>
    </source>
</evidence>
<feature type="non-terminal residue" evidence="16">
    <location>
        <position position="1"/>
    </location>
</feature>
<evidence type="ECO:0000256" key="12">
    <source>
        <dbReference type="PROSITE-ProRule" id="PRU00221"/>
    </source>
</evidence>
<accession>A0A8X7XEH7</accession>
<evidence type="ECO:0000256" key="4">
    <source>
        <dbReference type="ARBA" id="ARBA00022516"/>
    </source>
</evidence>
<dbReference type="PANTHER" id="PTHR16206:SF11">
    <property type="entry name" value="DEP DOMAIN-CONTAINING PROTEIN 1B"/>
    <property type="match status" value="1"/>
</dbReference>
<dbReference type="InterPro" id="IPR036322">
    <property type="entry name" value="WD40_repeat_dom_sf"/>
</dbReference>
<dbReference type="InterPro" id="IPR036388">
    <property type="entry name" value="WH-like_DNA-bd_sf"/>
</dbReference>
<evidence type="ECO:0000256" key="9">
    <source>
        <dbReference type="ARBA" id="ARBA00023098"/>
    </source>
</evidence>
<dbReference type="Gene3D" id="1.10.10.10">
    <property type="entry name" value="Winged helix-like DNA-binding domain superfamily/Winged helix DNA-binding domain"/>
    <property type="match status" value="1"/>
</dbReference>
<keyword evidence="10" id="KW-0472">Membrane</keyword>
<keyword evidence="13" id="KW-0175">Coiled coil</keyword>
<dbReference type="GO" id="GO:0005829">
    <property type="term" value="C:cytosol"/>
    <property type="evidence" value="ECO:0007669"/>
    <property type="project" value="UniProtKB-ARBA"/>
</dbReference>
<dbReference type="InterPro" id="IPR015943">
    <property type="entry name" value="WD40/YVTN_repeat-like_dom_sf"/>
</dbReference>
<evidence type="ECO:0000256" key="2">
    <source>
        <dbReference type="ARBA" id="ARBA00012307"/>
    </source>
</evidence>
<evidence type="ECO:0000259" key="14">
    <source>
        <dbReference type="PROSITE" id="PS50186"/>
    </source>
</evidence>
<evidence type="ECO:0000259" key="15">
    <source>
        <dbReference type="PROSITE" id="PS50238"/>
    </source>
</evidence>
<dbReference type="CDD" id="cd04405">
    <property type="entry name" value="RhoGAP_BRCC3-like"/>
    <property type="match status" value="1"/>
</dbReference>
<feature type="domain" description="Rho-GAP" evidence="15">
    <location>
        <begin position="583"/>
        <end position="771"/>
    </location>
</feature>
<dbReference type="Gene3D" id="1.10.555.10">
    <property type="entry name" value="Rho GTPase activation protein"/>
    <property type="match status" value="1"/>
</dbReference>
<keyword evidence="8" id="KW-1133">Transmembrane helix</keyword>
<keyword evidence="4" id="KW-0444">Lipid biosynthesis</keyword>
<dbReference type="GO" id="GO:0009922">
    <property type="term" value="F:fatty acid elongase activity"/>
    <property type="evidence" value="ECO:0007669"/>
    <property type="project" value="UniProtKB-EC"/>
</dbReference>
<evidence type="ECO:0000313" key="17">
    <source>
        <dbReference type="Proteomes" id="UP000886611"/>
    </source>
</evidence>
<dbReference type="SUPFAM" id="SSF50978">
    <property type="entry name" value="WD40 repeat-like"/>
    <property type="match status" value="1"/>
</dbReference>
<dbReference type="EC" id="2.3.1.199" evidence="2"/>
<keyword evidence="3" id="KW-0343">GTPase activation</keyword>
<dbReference type="Pfam" id="PF00620">
    <property type="entry name" value="RhoGAP"/>
    <property type="match status" value="1"/>
</dbReference>
<dbReference type="AlphaFoldDB" id="A0A8X7XEH7"/>
<dbReference type="Pfam" id="PF00400">
    <property type="entry name" value="WD40"/>
    <property type="match status" value="3"/>
</dbReference>
<comment type="subcellular location">
    <subcellularLocation>
        <location evidence="1">Membrane</location>
        <topology evidence="1">Multi-pass membrane protein</topology>
    </subcellularLocation>
</comment>
<dbReference type="InterPro" id="IPR008936">
    <property type="entry name" value="Rho_GTPase_activation_prot"/>
</dbReference>
<evidence type="ECO:0000256" key="3">
    <source>
        <dbReference type="ARBA" id="ARBA00022468"/>
    </source>
</evidence>
<feature type="domain" description="DEP" evidence="14">
    <location>
        <begin position="417"/>
        <end position="501"/>
    </location>
</feature>
<dbReference type="InterPro" id="IPR036390">
    <property type="entry name" value="WH_DNA-bd_sf"/>
</dbReference>